<name>A0A6A6DI27_9PEZI</name>
<organism evidence="2 3">
    <name type="scientific">Zopfia rhizophila CBS 207.26</name>
    <dbReference type="NCBI Taxonomy" id="1314779"/>
    <lineage>
        <taxon>Eukaryota</taxon>
        <taxon>Fungi</taxon>
        <taxon>Dikarya</taxon>
        <taxon>Ascomycota</taxon>
        <taxon>Pezizomycotina</taxon>
        <taxon>Dothideomycetes</taxon>
        <taxon>Dothideomycetes incertae sedis</taxon>
        <taxon>Zopfiaceae</taxon>
        <taxon>Zopfia</taxon>
    </lineage>
</organism>
<dbReference type="OrthoDB" id="4851110at2759"/>
<dbReference type="Pfam" id="PF12013">
    <property type="entry name" value="OrsD"/>
    <property type="match status" value="1"/>
</dbReference>
<proteinExistence type="predicted"/>
<keyword evidence="3" id="KW-1185">Reference proteome</keyword>
<feature type="region of interest" description="Disordered" evidence="1">
    <location>
        <begin position="133"/>
        <end position="153"/>
    </location>
</feature>
<evidence type="ECO:0000313" key="2">
    <source>
        <dbReference type="EMBL" id="KAF2179194.1"/>
    </source>
</evidence>
<dbReference type="AlphaFoldDB" id="A0A6A6DI27"/>
<sequence length="166" mass="19382">MASQNDIRLFKSLTLYIPDPYYWLICRTCRVVLSLNRFPTHFSNNTHLYSRTDCSRLIKAWILSEGPAYPFKIETETDLTRWPLPTDSLAPIPFLPIYTAFHCRFTNPATGLRCTRIIMDVTGMEKHCRETHGWRSSRPVGRPSGRNMIRPKKPPWELNVPCQRLT</sequence>
<dbReference type="Proteomes" id="UP000800200">
    <property type="component" value="Unassembled WGS sequence"/>
</dbReference>
<protein>
    <submittedName>
        <fullName evidence="2">Uncharacterized protein</fullName>
    </submittedName>
</protein>
<reference evidence="2" key="1">
    <citation type="journal article" date="2020" name="Stud. Mycol.">
        <title>101 Dothideomycetes genomes: a test case for predicting lifestyles and emergence of pathogens.</title>
        <authorList>
            <person name="Haridas S."/>
            <person name="Albert R."/>
            <person name="Binder M."/>
            <person name="Bloem J."/>
            <person name="Labutti K."/>
            <person name="Salamov A."/>
            <person name="Andreopoulos B."/>
            <person name="Baker S."/>
            <person name="Barry K."/>
            <person name="Bills G."/>
            <person name="Bluhm B."/>
            <person name="Cannon C."/>
            <person name="Castanera R."/>
            <person name="Culley D."/>
            <person name="Daum C."/>
            <person name="Ezra D."/>
            <person name="Gonzalez J."/>
            <person name="Henrissat B."/>
            <person name="Kuo A."/>
            <person name="Liang C."/>
            <person name="Lipzen A."/>
            <person name="Lutzoni F."/>
            <person name="Magnuson J."/>
            <person name="Mondo S."/>
            <person name="Nolan M."/>
            <person name="Ohm R."/>
            <person name="Pangilinan J."/>
            <person name="Park H.-J."/>
            <person name="Ramirez L."/>
            <person name="Alfaro M."/>
            <person name="Sun H."/>
            <person name="Tritt A."/>
            <person name="Yoshinaga Y."/>
            <person name="Zwiers L.-H."/>
            <person name="Turgeon B."/>
            <person name="Goodwin S."/>
            <person name="Spatafora J."/>
            <person name="Crous P."/>
            <person name="Grigoriev I."/>
        </authorList>
    </citation>
    <scope>NUCLEOTIDE SEQUENCE</scope>
    <source>
        <strain evidence="2">CBS 207.26</strain>
    </source>
</reference>
<dbReference type="EMBL" id="ML994669">
    <property type="protein sequence ID" value="KAF2179194.1"/>
    <property type="molecule type" value="Genomic_DNA"/>
</dbReference>
<evidence type="ECO:0000313" key="3">
    <source>
        <dbReference type="Proteomes" id="UP000800200"/>
    </source>
</evidence>
<gene>
    <name evidence="2" type="ORF">K469DRAFT_320442</name>
</gene>
<accession>A0A6A6DI27</accession>
<dbReference type="InterPro" id="IPR022698">
    <property type="entry name" value="OrsD"/>
</dbReference>
<feature type="compositionally biased region" description="Low complexity" evidence="1">
    <location>
        <begin position="136"/>
        <end position="146"/>
    </location>
</feature>
<evidence type="ECO:0000256" key="1">
    <source>
        <dbReference type="SAM" id="MobiDB-lite"/>
    </source>
</evidence>